<dbReference type="CDD" id="cd01941">
    <property type="entry name" value="YeiC_kinase_like"/>
    <property type="match status" value="1"/>
</dbReference>
<evidence type="ECO:0000256" key="1">
    <source>
        <dbReference type="ARBA" id="ARBA00010688"/>
    </source>
</evidence>
<keyword evidence="5" id="KW-0067">ATP-binding</keyword>
<keyword evidence="3" id="KW-0547">Nucleotide-binding</keyword>
<evidence type="ECO:0000256" key="4">
    <source>
        <dbReference type="ARBA" id="ARBA00022777"/>
    </source>
</evidence>
<evidence type="ECO:0000313" key="8">
    <source>
        <dbReference type="Proteomes" id="UP000783390"/>
    </source>
</evidence>
<comment type="caution">
    <text evidence="7">The sequence shown here is derived from an EMBL/GenBank/DDBJ whole genome shotgun (WGS) entry which is preliminary data.</text>
</comment>
<organism evidence="7 8">
    <name type="scientific">Clostridium moniliforme</name>
    <dbReference type="NCBI Taxonomy" id="39489"/>
    <lineage>
        <taxon>Bacteria</taxon>
        <taxon>Bacillati</taxon>
        <taxon>Bacillota</taxon>
        <taxon>Clostridia</taxon>
        <taxon>Eubacteriales</taxon>
        <taxon>Clostridiaceae</taxon>
        <taxon>Clostridium</taxon>
    </lineage>
</organism>
<dbReference type="InterPro" id="IPR050306">
    <property type="entry name" value="PfkB_Carbo_kinase"/>
</dbReference>
<dbReference type="Gene3D" id="3.40.1190.20">
    <property type="match status" value="1"/>
</dbReference>
<gene>
    <name evidence="7" type="ORF">J2Z53_001282</name>
</gene>
<evidence type="ECO:0000259" key="6">
    <source>
        <dbReference type="Pfam" id="PF00294"/>
    </source>
</evidence>
<keyword evidence="4 7" id="KW-0418">Kinase</keyword>
<keyword evidence="8" id="KW-1185">Reference proteome</keyword>
<dbReference type="InterPro" id="IPR029056">
    <property type="entry name" value="Ribokinase-like"/>
</dbReference>
<proteinExistence type="inferred from homology"/>
<dbReference type="Pfam" id="PF00294">
    <property type="entry name" value="PfkB"/>
    <property type="match status" value="1"/>
</dbReference>
<reference evidence="7 8" key="1">
    <citation type="submission" date="2021-03" db="EMBL/GenBank/DDBJ databases">
        <title>Genomic Encyclopedia of Type Strains, Phase IV (KMG-IV): sequencing the most valuable type-strain genomes for metagenomic binning, comparative biology and taxonomic classification.</title>
        <authorList>
            <person name="Goeker M."/>
        </authorList>
    </citation>
    <scope>NUCLEOTIDE SEQUENCE [LARGE SCALE GENOMIC DNA]</scope>
    <source>
        <strain evidence="7 8">DSM 3984</strain>
    </source>
</reference>
<sequence length="316" mass="35217">MINKDSYILVIGASIVDILGFSRNTYKEKDSNPGNIKISLGGVCRNISENLARVGVNTKFISIIGDDENGRNILNHSKMIGYDMEDSLILEGGCTPTYMAILDHTGDMASAVVDMESLDEMDTDFIDSKKEIIINSEYTILDADDAEILEYILTNFKGQTKFILDPVSAAKAEKIKHLIKYFHTIKPNRYEAEILCGFKIETKEDLKRAGDYFLSLGIENIFISLDADGIYYTNGKESGQIKATDVKVKNTTGAGDSFVAGVGYGYMNNLSLKDTVKYAIAMSIITISHEDTINPKMSDEYVDVYLNKINWEENTY</sequence>
<dbReference type="GO" id="GO:0016301">
    <property type="term" value="F:kinase activity"/>
    <property type="evidence" value="ECO:0007669"/>
    <property type="project" value="UniProtKB-KW"/>
</dbReference>
<dbReference type="Proteomes" id="UP000783390">
    <property type="component" value="Unassembled WGS sequence"/>
</dbReference>
<keyword evidence="2" id="KW-0808">Transferase</keyword>
<comment type="similarity">
    <text evidence="1">Belongs to the carbohydrate kinase PfkB family.</text>
</comment>
<dbReference type="RefSeq" id="WP_209796597.1">
    <property type="nucleotide sequence ID" value="NZ_JAGGJZ010000003.1"/>
</dbReference>
<evidence type="ECO:0000256" key="5">
    <source>
        <dbReference type="ARBA" id="ARBA00022840"/>
    </source>
</evidence>
<dbReference type="SUPFAM" id="SSF53613">
    <property type="entry name" value="Ribokinase-like"/>
    <property type="match status" value="1"/>
</dbReference>
<dbReference type="PANTHER" id="PTHR43085:SF1">
    <property type="entry name" value="PSEUDOURIDINE KINASE-RELATED"/>
    <property type="match status" value="1"/>
</dbReference>
<dbReference type="PANTHER" id="PTHR43085">
    <property type="entry name" value="HEXOKINASE FAMILY MEMBER"/>
    <property type="match status" value="1"/>
</dbReference>
<name>A0ABS4F0C1_9CLOT</name>
<evidence type="ECO:0000313" key="7">
    <source>
        <dbReference type="EMBL" id="MBP1889699.1"/>
    </source>
</evidence>
<accession>A0ABS4F0C1</accession>
<evidence type="ECO:0000256" key="2">
    <source>
        <dbReference type="ARBA" id="ARBA00022679"/>
    </source>
</evidence>
<dbReference type="EMBL" id="JAGGJZ010000003">
    <property type="protein sequence ID" value="MBP1889699.1"/>
    <property type="molecule type" value="Genomic_DNA"/>
</dbReference>
<feature type="domain" description="Carbohydrate kinase PfkB" evidence="6">
    <location>
        <begin position="7"/>
        <end position="295"/>
    </location>
</feature>
<dbReference type="InterPro" id="IPR011611">
    <property type="entry name" value="PfkB_dom"/>
</dbReference>
<evidence type="ECO:0000256" key="3">
    <source>
        <dbReference type="ARBA" id="ARBA00022741"/>
    </source>
</evidence>
<protein>
    <submittedName>
        <fullName evidence="7">Sugar/nucleoside kinase (Ribokinase family)</fullName>
    </submittedName>
</protein>